<evidence type="ECO:0000313" key="1">
    <source>
        <dbReference type="EMBL" id="KAG0658009.1"/>
    </source>
</evidence>
<reference evidence="1 2" key="1">
    <citation type="submission" date="2020-11" db="EMBL/GenBank/DDBJ databases">
        <title>Kefir isolates.</title>
        <authorList>
            <person name="Marcisauskas S."/>
            <person name="Kim Y."/>
            <person name="Blasche S."/>
        </authorList>
    </citation>
    <scope>NUCLEOTIDE SEQUENCE [LARGE SCALE GENOMIC DNA]</scope>
    <source>
        <strain evidence="1 2">OG2</strain>
    </source>
</reference>
<keyword evidence="2" id="KW-1185">Reference proteome</keyword>
<dbReference type="AlphaFoldDB" id="A0A9P7B4P5"/>
<dbReference type="Pfam" id="PF17316">
    <property type="entry name" value="Perilipin_2"/>
    <property type="match status" value="1"/>
</dbReference>
<gene>
    <name evidence="1" type="ORF">C6P45_002299</name>
</gene>
<evidence type="ECO:0000313" key="2">
    <source>
        <dbReference type="Proteomes" id="UP000750334"/>
    </source>
</evidence>
<name>A0A9P7B4P5_MAUEX</name>
<sequence length="121" mass="13922">MLIYVATEGSKLATMKHMKHKMMMPCNMVRRSNEILNEHLEKQEDLGMRSVLKAVDGAFKQMEREAIVYLRNMMRPRKLRKKSIKIAVDSEPINGDSEFHILPINEQGQSQDQHSAVVEGV</sequence>
<protein>
    <submittedName>
        <fullName evidence="1">Uncharacterized protein</fullName>
    </submittedName>
</protein>
<dbReference type="EMBL" id="PUHR01000223">
    <property type="protein sequence ID" value="KAG0658009.1"/>
    <property type="molecule type" value="Genomic_DNA"/>
</dbReference>
<organism evidence="1 2">
    <name type="scientific">Maudiozyma exigua</name>
    <name type="common">Yeast</name>
    <name type="synonym">Kazachstania exigua</name>
    <dbReference type="NCBI Taxonomy" id="34358"/>
    <lineage>
        <taxon>Eukaryota</taxon>
        <taxon>Fungi</taxon>
        <taxon>Dikarya</taxon>
        <taxon>Ascomycota</taxon>
        <taxon>Saccharomycotina</taxon>
        <taxon>Saccharomycetes</taxon>
        <taxon>Saccharomycetales</taxon>
        <taxon>Saccharomycetaceae</taxon>
        <taxon>Maudiozyma</taxon>
    </lineage>
</organism>
<proteinExistence type="predicted"/>
<accession>A0A9P7B4P5</accession>
<dbReference type="Proteomes" id="UP000750334">
    <property type="component" value="Unassembled WGS sequence"/>
</dbReference>
<comment type="caution">
    <text evidence="1">The sequence shown here is derived from an EMBL/GenBank/DDBJ whole genome shotgun (WGS) entry which is preliminary data.</text>
</comment>